<organism evidence="2 3">
    <name type="scientific">Mycobacterium paragordonae</name>
    <dbReference type="NCBI Taxonomy" id="1389713"/>
    <lineage>
        <taxon>Bacteria</taxon>
        <taxon>Bacillati</taxon>
        <taxon>Actinomycetota</taxon>
        <taxon>Actinomycetes</taxon>
        <taxon>Mycobacteriales</taxon>
        <taxon>Mycobacteriaceae</taxon>
        <taxon>Mycobacterium</taxon>
    </lineage>
</organism>
<sequence>MRPTLPLAALALVSCGFAGLTPTASAEVSATDGVYAYMEGPVTAGTWTIRTTCSPQCVAHVTTAPGHGFAAPLVNGRHLVTRTVPEGVTCPSYFLGDNGSSWGSGTHPVTVRQWWDPVTLVGGVDFLESSAPCGIPNPHDTFTLVKIG</sequence>
<keyword evidence="1" id="KW-0732">Signal</keyword>
<reference evidence="2 3" key="1">
    <citation type="journal article" date="2019" name="Emerg. Microbes Infect.">
        <title>Comprehensive subspecies identification of 175 nontuberculous mycobacteria species based on 7547 genomic profiles.</title>
        <authorList>
            <person name="Matsumoto Y."/>
            <person name="Kinjo T."/>
            <person name="Motooka D."/>
            <person name="Nabeya D."/>
            <person name="Jung N."/>
            <person name="Uechi K."/>
            <person name="Horii T."/>
            <person name="Iida T."/>
            <person name="Fujita J."/>
            <person name="Nakamura S."/>
        </authorList>
    </citation>
    <scope>NUCLEOTIDE SEQUENCE [LARGE SCALE GENOMIC DNA]</scope>
    <source>
        <strain evidence="2 3">JCM 18565</strain>
    </source>
</reference>
<proteinExistence type="predicted"/>
<dbReference type="PROSITE" id="PS51257">
    <property type="entry name" value="PROKAR_LIPOPROTEIN"/>
    <property type="match status" value="1"/>
</dbReference>
<accession>A0ABQ1C8H5</accession>
<dbReference type="Proteomes" id="UP000465240">
    <property type="component" value="Unassembled WGS sequence"/>
</dbReference>
<keyword evidence="3" id="KW-1185">Reference proteome</keyword>
<dbReference type="EMBL" id="BLKX01000001">
    <property type="protein sequence ID" value="GFG80768.1"/>
    <property type="molecule type" value="Genomic_DNA"/>
</dbReference>
<gene>
    <name evidence="2" type="ORF">MPRG_40440</name>
</gene>
<evidence type="ECO:0000313" key="2">
    <source>
        <dbReference type="EMBL" id="GFG80768.1"/>
    </source>
</evidence>
<feature type="chain" id="PRO_5045673596" description="Secreted protein" evidence="1">
    <location>
        <begin position="27"/>
        <end position="148"/>
    </location>
</feature>
<protein>
    <recommendedName>
        <fullName evidence="4">Secreted protein</fullName>
    </recommendedName>
</protein>
<comment type="caution">
    <text evidence="2">The sequence shown here is derived from an EMBL/GenBank/DDBJ whole genome shotgun (WGS) entry which is preliminary data.</text>
</comment>
<feature type="signal peptide" evidence="1">
    <location>
        <begin position="1"/>
        <end position="26"/>
    </location>
</feature>
<evidence type="ECO:0000256" key="1">
    <source>
        <dbReference type="SAM" id="SignalP"/>
    </source>
</evidence>
<evidence type="ECO:0008006" key="4">
    <source>
        <dbReference type="Google" id="ProtNLM"/>
    </source>
</evidence>
<evidence type="ECO:0000313" key="3">
    <source>
        <dbReference type="Proteomes" id="UP000465240"/>
    </source>
</evidence>
<name>A0ABQ1C8H5_9MYCO</name>